<dbReference type="Proteomes" id="UP000328092">
    <property type="component" value="Unassembled WGS sequence"/>
</dbReference>
<dbReference type="AlphaFoldDB" id="A0A508SXZ8"/>
<dbReference type="NCBIfam" id="TIGR00654">
    <property type="entry name" value="PhzF_family"/>
    <property type="match status" value="1"/>
</dbReference>
<dbReference type="RefSeq" id="WP_139857729.1">
    <property type="nucleotide sequence ID" value="NZ_CAADFC020000004.1"/>
</dbReference>
<evidence type="ECO:0000313" key="4">
    <source>
        <dbReference type="Proteomes" id="UP000328092"/>
    </source>
</evidence>
<evidence type="ECO:0000313" key="3">
    <source>
        <dbReference type="EMBL" id="VIO65977.1"/>
    </source>
</evidence>
<dbReference type="PANTHER" id="PTHR13774">
    <property type="entry name" value="PHENAZINE BIOSYNTHESIS PROTEIN"/>
    <property type="match status" value="1"/>
</dbReference>
<dbReference type="SUPFAM" id="SSF54506">
    <property type="entry name" value="Diaminopimelate epimerase-like"/>
    <property type="match status" value="1"/>
</dbReference>
<comment type="caution">
    <text evidence="3">The sequence shown here is derived from an EMBL/GenBank/DDBJ whole genome shotgun (WGS) entry which is preliminary data.</text>
</comment>
<sequence>MQRRYITVDVFTDRAFGGNPLAVVLDAGGLSTAQMQAIATEFNYSETTFVLPPQDAANDAKVRIFTMRAEIPFAGHPNVGTAFVLATRAAAAPERLRFEEKAGLVPVDVLSDGGRVIGAELTAPQPLQRSHEVSAAEVAACLSLSADDIRTDRHMPQVASVGLPFLVTEIASREALKRATPNAAAFAKVLAHIGRDVIYFYTRDVPPSEQPLDLQARMFHPGASGLSEDPATGSATGAAAALLADLDPTRDGELRLRVGQGVDMGRPSLLLTRVKKQDGAITSVHVGGSCVKMMEGTLNVAGEGS</sequence>
<dbReference type="Gene3D" id="3.10.310.10">
    <property type="entry name" value="Diaminopimelate Epimerase, Chain A, domain 1"/>
    <property type="match status" value="2"/>
</dbReference>
<dbReference type="GO" id="GO:0102943">
    <property type="term" value="F:trans-2,3-dihydro-3-hydroxy-anthranilate isomerase activity"/>
    <property type="evidence" value="ECO:0007669"/>
    <property type="project" value="UniProtKB-EC"/>
</dbReference>
<feature type="active site" evidence="2">
    <location>
        <position position="46"/>
    </location>
</feature>
<accession>A0A508SXZ8</accession>
<proteinExistence type="inferred from homology"/>
<evidence type="ECO:0000256" key="2">
    <source>
        <dbReference type="PIRSR" id="PIRSR016184-1"/>
    </source>
</evidence>
<dbReference type="EMBL" id="CAADFC020000004">
    <property type="protein sequence ID" value="VIO65977.1"/>
    <property type="molecule type" value="Genomic_DNA"/>
</dbReference>
<dbReference type="InterPro" id="IPR003719">
    <property type="entry name" value="Phenazine_PhzF-like"/>
</dbReference>
<name>A0A508SXZ8_9BRAD</name>
<organism evidence="3 4">
    <name type="scientific">Bradyrhizobium ivorense</name>
    <dbReference type="NCBI Taxonomy" id="2511166"/>
    <lineage>
        <taxon>Bacteria</taxon>
        <taxon>Pseudomonadati</taxon>
        <taxon>Pseudomonadota</taxon>
        <taxon>Alphaproteobacteria</taxon>
        <taxon>Hyphomicrobiales</taxon>
        <taxon>Nitrobacteraceae</taxon>
        <taxon>Bradyrhizobium</taxon>
    </lineage>
</organism>
<keyword evidence="3" id="KW-0413">Isomerase</keyword>
<comment type="similarity">
    <text evidence="1">Belongs to the PhzF family.</text>
</comment>
<dbReference type="OrthoDB" id="9788221at2"/>
<dbReference type="EC" id="5.3.3.17" evidence="3"/>
<dbReference type="Pfam" id="PF02567">
    <property type="entry name" value="PhzC-PhzF"/>
    <property type="match status" value="1"/>
</dbReference>
<protein>
    <submittedName>
        <fullName evidence="3">Trans-2,3-dihydro-3-hydroxyanthranilate isomerase</fullName>
        <ecNumber evidence="3">5.3.3.17</ecNumber>
    </submittedName>
</protein>
<reference evidence="3" key="1">
    <citation type="submission" date="2019-02" db="EMBL/GenBank/DDBJ databases">
        <authorList>
            <person name="Pothier F.J."/>
        </authorList>
    </citation>
    <scope>NUCLEOTIDE SEQUENCE</scope>
    <source>
        <strain evidence="3">CI-1B</strain>
    </source>
</reference>
<evidence type="ECO:0000256" key="1">
    <source>
        <dbReference type="ARBA" id="ARBA00008270"/>
    </source>
</evidence>
<dbReference type="PANTHER" id="PTHR13774:SF32">
    <property type="entry name" value="ANTISENSE-ENHANCING SEQUENCE 1"/>
    <property type="match status" value="1"/>
</dbReference>
<keyword evidence="4" id="KW-1185">Reference proteome</keyword>
<dbReference type="GO" id="GO:0005737">
    <property type="term" value="C:cytoplasm"/>
    <property type="evidence" value="ECO:0007669"/>
    <property type="project" value="TreeGrafter"/>
</dbReference>
<gene>
    <name evidence="3" type="primary">phzF</name>
    <name evidence="3" type="ORF">CI1B_10880</name>
</gene>
<dbReference type="PIRSF" id="PIRSF016184">
    <property type="entry name" value="PhzC_PhzF"/>
    <property type="match status" value="1"/>
</dbReference>